<dbReference type="CDD" id="cd06186">
    <property type="entry name" value="NOX_Duox_like_FAD_NADP"/>
    <property type="match status" value="1"/>
</dbReference>
<dbReference type="Pfam" id="PF08030">
    <property type="entry name" value="NAD_binding_6"/>
    <property type="match status" value="1"/>
</dbReference>
<keyword evidence="2" id="KW-1185">Reference proteome</keyword>
<dbReference type="SFLD" id="SFLDF00463">
    <property type="entry name" value="AIM14"/>
    <property type="match status" value="1"/>
</dbReference>
<dbReference type="GO" id="GO:0033215">
    <property type="term" value="P:reductive iron assimilation"/>
    <property type="evidence" value="ECO:0007669"/>
    <property type="project" value="TreeGrafter"/>
</dbReference>
<dbReference type="InterPro" id="IPR039261">
    <property type="entry name" value="FNR_nucleotide-bd"/>
</dbReference>
<sequence length="571" mass="65728">MNIRESSLITFVKRHSETHFANIKYGYYVLVISLAYLVILALLRAFGTGTPARSASPIKNKIAYRFYNIDPAVHLGMLFFALLIPFYFHYSLTTQTAVYLKRLGRLSYALVPLNLFLTLRPNWVLRKNCAYVDFIPLHKWFSRLITVIGLLHGVFFIIKWAMDDTVSLKQKLILKTFNFVGFIISILIVFLLICSIGPMRRYNYNLFYIVHNLVNLAFIFLVPIHSRPGVKFPFLLLNSLLLLVHIINRVMSARPQMILSKNSNYSKTNLVHVKFPRAALPNYFEPGSHIRISPYRRINPLYWLLPSHPYTVASLAEDDSINLIIKETSTAEQGSKLEALRSNTKSFHLEQEKNYTIISCYPPSIPEKCFPQGTNIAVVCGGSGVSFGLPIFRHFFNKENVKYLKMIWLIKHYSEYELILDYLKANGINFEKKVPDNKKFSVFISGNCEVQTRQNEATNIEDENSEYEMGSFTNEDEDLSISNLNSENAYSNDNTSDTSHSPTLENRNLIEVKSKRTFTLLNELKDFQNESTEADEDETWLFSCGPPSLLQLTKEYCQNEKINFVSETYGL</sequence>
<gene>
    <name evidence="1" type="primary">SKDI07G1020</name>
    <name evidence="1" type="ORF">SKDI_07G1020</name>
</gene>
<accession>A0AA35JJ74</accession>
<dbReference type="PANTHER" id="PTHR11972:SF198">
    <property type="entry name" value="METALLOREDUCTASE AIM14-RELATED"/>
    <property type="match status" value="1"/>
</dbReference>
<reference evidence="1" key="1">
    <citation type="submission" date="2022-10" db="EMBL/GenBank/DDBJ databases">
        <authorList>
            <person name="Byrne P K."/>
        </authorList>
    </citation>
    <scope>NUCLEOTIDE SEQUENCE</scope>
    <source>
        <strain evidence="1">IFO1802</strain>
    </source>
</reference>
<proteinExistence type="predicted"/>
<protein>
    <submittedName>
        <fullName evidence="1">Uncharacterized protein</fullName>
    </submittedName>
</protein>
<dbReference type="SFLD" id="SFLDG01168">
    <property type="entry name" value="Ferric_reductase_subgroup_(FRE"/>
    <property type="match status" value="1"/>
</dbReference>
<evidence type="ECO:0000313" key="1">
    <source>
        <dbReference type="EMBL" id="CAI4061608.1"/>
    </source>
</evidence>
<dbReference type="GO" id="GO:0005886">
    <property type="term" value="C:plasma membrane"/>
    <property type="evidence" value="ECO:0007669"/>
    <property type="project" value="TreeGrafter"/>
</dbReference>
<dbReference type="PANTHER" id="PTHR11972">
    <property type="entry name" value="NADPH OXIDASE"/>
    <property type="match status" value="1"/>
</dbReference>
<name>A0AA35JJ74_SACK1</name>
<dbReference type="InterPro" id="IPR013112">
    <property type="entry name" value="FAD-bd_8"/>
</dbReference>
<dbReference type="GO" id="GO:0000293">
    <property type="term" value="F:ferric-chelate reductase activity"/>
    <property type="evidence" value="ECO:0007669"/>
    <property type="project" value="TreeGrafter"/>
</dbReference>
<dbReference type="InterPro" id="IPR050369">
    <property type="entry name" value="RBOH/FRE"/>
</dbReference>
<dbReference type="InterPro" id="IPR013130">
    <property type="entry name" value="Fe3_Rdtase_TM_dom"/>
</dbReference>
<evidence type="ECO:0000313" key="2">
    <source>
        <dbReference type="Proteomes" id="UP001162087"/>
    </source>
</evidence>
<dbReference type="Gene3D" id="3.40.50.80">
    <property type="entry name" value="Nucleotide-binding domain of ferredoxin-NADP reductase (FNR) module"/>
    <property type="match status" value="1"/>
</dbReference>
<dbReference type="SFLD" id="SFLDS00052">
    <property type="entry name" value="Ferric_Reductase_Domain"/>
    <property type="match status" value="1"/>
</dbReference>
<dbReference type="EMBL" id="OX365902">
    <property type="protein sequence ID" value="CAI4061608.1"/>
    <property type="molecule type" value="Genomic_DNA"/>
</dbReference>
<dbReference type="OrthoDB" id="17725at2759"/>
<dbReference type="Pfam" id="PF01794">
    <property type="entry name" value="Ferric_reduct"/>
    <property type="match status" value="1"/>
</dbReference>
<dbReference type="Pfam" id="PF08022">
    <property type="entry name" value="FAD_binding_8"/>
    <property type="match status" value="1"/>
</dbReference>
<dbReference type="InterPro" id="IPR013121">
    <property type="entry name" value="Fe_red_NAD-bd_6"/>
</dbReference>
<dbReference type="Proteomes" id="UP001162087">
    <property type="component" value="Chromosome 7"/>
</dbReference>
<organism evidence="1 2">
    <name type="scientific">Saccharomyces kudriavzevii (strain ATCC MYA-4449 / AS 2.2408 / CBS 8840 / NBRC 1802 / NCYC 2889)</name>
    <name type="common">Yeast</name>
    <dbReference type="NCBI Taxonomy" id="226230"/>
    <lineage>
        <taxon>Eukaryota</taxon>
        <taxon>Fungi</taxon>
        <taxon>Dikarya</taxon>
        <taxon>Ascomycota</taxon>
        <taxon>Saccharomycotina</taxon>
        <taxon>Saccharomycetes</taxon>
        <taxon>Saccharomycetales</taxon>
        <taxon>Saccharomycetaceae</taxon>
        <taxon>Saccharomyces</taxon>
    </lineage>
</organism>